<accession>D0S9I2</accession>
<name>D0S9I2_ACIJO</name>
<dbReference type="GO" id="GO:0016788">
    <property type="term" value="F:hydrolase activity, acting on ester bonds"/>
    <property type="evidence" value="ECO:0007669"/>
    <property type="project" value="UniProtKB-ARBA"/>
</dbReference>
<protein>
    <recommendedName>
        <fullName evidence="1">SGNH hydrolase-type esterase domain-containing protein</fullName>
    </recommendedName>
</protein>
<dbReference type="eggNOG" id="COG2755">
    <property type="taxonomic scope" value="Bacteria"/>
</dbReference>
<dbReference type="CDD" id="cd01836">
    <property type="entry name" value="FeeA_FeeB_like"/>
    <property type="match status" value="1"/>
</dbReference>
<dbReference type="EMBL" id="GG704964">
    <property type="protein sequence ID" value="EEY97069.1"/>
    <property type="molecule type" value="Genomic_DNA"/>
</dbReference>
<evidence type="ECO:0000259" key="1">
    <source>
        <dbReference type="Pfam" id="PF13472"/>
    </source>
</evidence>
<dbReference type="Proteomes" id="UP000012047">
    <property type="component" value="Unassembled WGS sequence"/>
</dbReference>
<dbReference type="InterPro" id="IPR036514">
    <property type="entry name" value="SGNH_hydro_sf"/>
</dbReference>
<organism evidence="2 3">
    <name type="scientific">Acinetobacter johnsonii SH046</name>
    <dbReference type="NCBI Taxonomy" id="575586"/>
    <lineage>
        <taxon>Bacteria</taxon>
        <taxon>Pseudomonadati</taxon>
        <taxon>Pseudomonadota</taxon>
        <taxon>Gammaproteobacteria</taxon>
        <taxon>Moraxellales</taxon>
        <taxon>Moraxellaceae</taxon>
        <taxon>Acinetobacter</taxon>
    </lineage>
</organism>
<sequence length="238" mass="26701">MNMRLKIYTLALIPVILFQGYAVKKNTPRLAEPEGERIGQKGVGKSLSLLILGDSAAAGVGVNVQDDALLGSILKELSSEFSIQFYLHATTGFTTDQVIQSIQTFETQHFDVIITSVGVNDITKFTSPQAWIAKQKQLYQILKHKFSPQLTIASGVPPMDQFPALPNPLAWLFGQYAKAMNLELGQFVAQQKQMEWIEYDLKKFLALNLAMAKDGFHPSKEIYQYWGKQVAEKIRQSF</sequence>
<dbReference type="AlphaFoldDB" id="D0S9I2"/>
<dbReference type="HOGENOM" id="CLU_050180_2_0_6"/>
<reference evidence="3" key="1">
    <citation type="journal article" date="2012" name="PLoS ONE">
        <title>The success of Acinetobacter species; genetic, metabolic and virulence attributes.</title>
        <authorList>
            <person name="Peleg A.Y."/>
            <person name="de Breij A."/>
            <person name="Adams M.D."/>
            <person name="Cerqueira G.M."/>
            <person name="Mocali S."/>
            <person name="Galardini M."/>
            <person name="Nibbering P.H."/>
            <person name="Earl A.M."/>
            <person name="Ward D.V."/>
            <person name="Paterson D.L."/>
            <person name="Seifert H."/>
            <person name="Dijkshoorn L."/>
        </authorList>
    </citation>
    <scope>NUCLEOTIDE SEQUENCE [LARGE SCALE GENOMIC DNA]</scope>
    <source>
        <strain evidence="3">SH046</strain>
    </source>
</reference>
<dbReference type="Gene3D" id="3.40.50.1110">
    <property type="entry name" value="SGNH hydrolase"/>
    <property type="match status" value="1"/>
</dbReference>
<feature type="domain" description="SGNH hydrolase-type esterase" evidence="1">
    <location>
        <begin position="51"/>
        <end position="224"/>
    </location>
</feature>
<proteinExistence type="predicted"/>
<evidence type="ECO:0000313" key="3">
    <source>
        <dbReference type="Proteomes" id="UP000012047"/>
    </source>
</evidence>
<evidence type="ECO:0000313" key="2">
    <source>
        <dbReference type="EMBL" id="EEY97069.1"/>
    </source>
</evidence>
<dbReference type="SUPFAM" id="SSF52266">
    <property type="entry name" value="SGNH hydrolase"/>
    <property type="match status" value="1"/>
</dbReference>
<gene>
    <name evidence="2" type="ORF">HMPREF0016_00152</name>
</gene>
<dbReference type="Pfam" id="PF13472">
    <property type="entry name" value="Lipase_GDSL_2"/>
    <property type="match status" value="1"/>
</dbReference>
<dbReference type="InterPro" id="IPR013830">
    <property type="entry name" value="SGNH_hydro"/>
</dbReference>